<name>A0A7M7K8W5_VARDE</name>
<dbReference type="CDD" id="cd05285">
    <property type="entry name" value="sorbitol_DH"/>
    <property type="match status" value="1"/>
</dbReference>
<keyword evidence="6" id="KW-0520">NAD</keyword>
<dbReference type="GO" id="GO:0003939">
    <property type="term" value="F:L-iditol 2-dehydrogenase (NAD+) activity"/>
    <property type="evidence" value="ECO:0007669"/>
    <property type="project" value="TreeGrafter"/>
</dbReference>
<dbReference type="GeneID" id="111250743"/>
<keyword evidence="11" id="KW-1185">Reference proteome</keyword>
<keyword evidence="4" id="KW-0862">Zinc</keyword>
<dbReference type="RefSeq" id="XP_022662137.1">
    <property type="nucleotide sequence ID" value="XM_022806402.1"/>
</dbReference>
<evidence type="ECO:0000256" key="7">
    <source>
        <dbReference type="ARBA" id="ARBA00026132"/>
    </source>
</evidence>
<dbReference type="Gene3D" id="3.40.50.720">
    <property type="entry name" value="NAD(P)-binding Rossmann-like Domain"/>
    <property type="match status" value="1"/>
</dbReference>
<dbReference type="SUPFAM" id="SSF51735">
    <property type="entry name" value="NAD(P)-binding Rossmann-fold domains"/>
    <property type="match status" value="1"/>
</dbReference>
<comment type="similarity">
    <text evidence="2">Belongs to the zinc-containing alcohol dehydrogenase family.</text>
</comment>
<dbReference type="Pfam" id="PF08240">
    <property type="entry name" value="ADH_N"/>
    <property type="match status" value="1"/>
</dbReference>
<evidence type="ECO:0000259" key="9">
    <source>
        <dbReference type="SMART" id="SM00829"/>
    </source>
</evidence>
<protein>
    <recommendedName>
        <fullName evidence="7">Sorbitol dehydrogenase</fullName>
    </recommendedName>
    <alternativeName>
        <fullName evidence="8">Polyol dehydrogenase</fullName>
    </alternativeName>
</protein>
<dbReference type="InParanoid" id="A0A7M7K8W5"/>
<feature type="domain" description="Enoyl reductase (ER)" evidence="9">
    <location>
        <begin position="16"/>
        <end position="350"/>
    </location>
</feature>
<keyword evidence="5" id="KW-0560">Oxidoreductase</keyword>
<dbReference type="Gene3D" id="3.90.180.10">
    <property type="entry name" value="Medium-chain alcohol dehydrogenases, catalytic domain"/>
    <property type="match status" value="1"/>
</dbReference>
<dbReference type="SUPFAM" id="SSF50129">
    <property type="entry name" value="GroES-like"/>
    <property type="match status" value="1"/>
</dbReference>
<dbReference type="OrthoDB" id="1879366at2759"/>
<dbReference type="InterPro" id="IPR013149">
    <property type="entry name" value="ADH-like_C"/>
</dbReference>
<reference evidence="10" key="1">
    <citation type="submission" date="2021-01" db="UniProtKB">
        <authorList>
            <consortium name="EnsemblMetazoa"/>
        </authorList>
    </citation>
    <scope>IDENTIFICATION</scope>
</reference>
<evidence type="ECO:0000313" key="10">
    <source>
        <dbReference type="EnsemblMetazoa" id="XP_022662137"/>
    </source>
</evidence>
<evidence type="ECO:0000256" key="1">
    <source>
        <dbReference type="ARBA" id="ARBA00001947"/>
    </source>
</evidence>
<dbReference type="InterPro" id="IPR020843">
    <property type="entry name" value="ER"/>
</dbReference>
<evidence type="ECO:0000256" key="8">
    <source>
        <dbReference type="ARBA" id="ARBA00032485"/>
    </source>
</evidence>
<dbReference type="InterPro" id="IPR045306">
    <property type="entry name" value="SDH-like"/>
</dbReference>
<evidence type="ECO:0000256" key="3">
    <source>
        <dbReference type="ARBA" id="ARBA00022723"/>
    </source>
</evidence>
<dbReference type="OMA" id="THCENRT"/>
<dbReference type="Pfam" id="PF00107">
    <property type="entry name" value="ADH_zinc_N"/>
    <property type="match status" value="1"/>
</dbReference>
<dbReference type="PANTHER" id="PTHR43161">
    <property type="entry name" value="SORBITOL DEHYDROGENASE"/>
    <property type="match status" value="1"/>
</dbReference>
<dbReference type="PANTHER" id="PTHR43161:SF9">
    <property type="entry name" value="SORBITOL DEHYDROGENASE"/>
    <property type="match status" value="1"/>
</dbReference>
<dbReference type="InterPro" id="IPR013154">
    <property type="entry name" value="ADH-like_N"/>
</dbReference>
<proteinExistence type="inferred from homology"/>
<evidence type="ECO:0000256" key="2">
    <source>
        <dbReference type="ARBA" id="ARBA00008072"/>
    </source>
</evidence>
<dbReference type="InterPro" id="IPR036291">
    <property type="entry name" value="NAD(P)-bd_dom_sf"/>
</dbReference>
<dbReference type="GO" id="GO:0046872">
    <property type="term" value="F:metal ion binding"/>
    <property type="evidence" value="ECO:0007669"/>
    <property type="project" value="UniProtKB-KW"/>
</dbReference>
<dbReference type="InterPro" id="IPR011032">
    <property type="entry name" value="GroES-like_sf"/>
</dbReference>
<dbReference type="Proteomes" id="UP000594260">
    <property type="component" value="Unplaced"/>
</dbReference>
<evidence type="ECO:0000256" key="4">
    <source>
        <dbReference type="ARBA" id="ARBA00022833"/>
    </source>
</evidence>
<keyword evidence="3" id="KW-0479">Metal-binding</keyword>
<organism evidence="10 11">
    <name type="scientific">Varroa destructor</name>
    <name type="common">Honeybee mite</name>
    <dbReference type="NCBI Taxonomy" id="109461"/>
    <lineage>
        <taxon>Eukaryota</taxon>
        <taxon>Metazoa</taxon>
        <taxon>Ecdysozoa</taxon>
        <taxon>Arthropoda</taxon>
        <taxon>Chelicerata</taxon>
        <taxon>Arachnida</taxon>
        <taxon>Acari</taxon>
        <taxon>Parasitiformes</taxon>
        <taxon>Mesostigmata</taxon>
        <taxon>Gamasina</taxon>
        <taxon>Dermanyssoidea</taxon>
        <taxon>Varroidae</taxon>
        <taxon>Varroa</taxon>
    </lineage>
</organism>
<sequence length="355" mass="38601">MATTEAMENLSAILHGKHDLRLEKSPIPDPLDDDVLLRVASVGICGTDLHFWHEGRTGRFIVTEPVGLGHETSAYVTKVGKNVKHLKVGDRVAIEPNLTCRKCEFCKRGTYNLCPTISFVEASPYRGHFRKYTLSKADLVFKVADHVSMEEAALVEPFAVAIQACKRGNVQAGQKVLVCGAGPIGLLCMCAARAYGVDNIVQTDIIEPRLKTARSMGANHTINVSDLKPEEVAKRVEELLGAQPEITFECTGNELCLQTAVYATKPGGSVLVVGMGALMSKVPIMEAVVKEIDIKGIFCYANCYPTAVSLINSGKVKLSPMITHRYPLERVVEAFEHALSGCDGAIKITVNCYRP</sequence>
<dbReference type="FunFam" id="3.40.50.720:FF:000068">
    <property type="entry name" value="Sorbitol dehydrogenase"/>
    <property type="match status" value="1"/>
</dbReference>
<accession>A0A7M7K8W5</accession>
<dbReference type="GO" id="GO:0006062">
    <property type="term" value="P:sorbitol catabolic process"/>
    <property type="evidence" value="ECO:0007669"/>
    <property type="project" value="TreeGrafter"/>
</dbReference>
<dbReference type="EnsemblMetazoa" id="XM_022806402">
    <property type="protein sequence ID" value="XP_022662137"/>
    <property type="gene ID" value="LOC111250743"/>
</dbReference>
<evidence type="ECO:0000256" key="6">
    <source>
        <dbReference type="ARBA" id="ARBA00023027"/>
    </source>
</evidence>
<evidence type="ECO:0000256" key="5">
    <source>
        <dbReference type="ARBA" id="ARBA00023002"/>
    </source>
</evidence>
<dbReference type="AlphaFoldDB" id="A0A7M7K8W5"/>
<comment type="cofactor">
    <cofactor evidence="1">
        <name>Zn(2+)</name>
        <dbReference type="ChEBI" id="CHEBI:29105"/>
    </cofactor>
</comment>
<dbReference type="RefSeq" id="XP_022662138.1">
    <property type="nucleotide sequence ID" value="XM_022806403.1"/>
</dbReference>
<dbReference type="KEGG" id="vde:111250743"/>
<dbReference type="EnsemblMetazoa" id="XM_022806403">
    <property type="protein sequence ID" value="XP_022662138"/>
    <property type="gene ID" value="LOC111250743"/>
</dbReference>
<evidence type="ECO:0000313" key="11">
    <source>
        <dbReference type="Proteomes" id="UP000594260"/>
    </source>
</evidence>
<dbReference type="SMART" id="SM00829">
    <property type="entry name" value="PKS_ER"/>
    <property type="match status" value="1"/>
</dbReference>